<feature type="region of interest" description="Disordered" evidence="1">
    <location>
        <begin position="104"/>
        <end position="145"/>
    </location>
</feature>
<feature type="chain" id="PRO_5015033888" evidence="2">
    <location>
        <begin position="16"/>
        <end position="300"/>
    </location>
</feature>
<dbReference type="AlphaFoldDB" id="A0A0A9XRV4"/>
<feature type="compositionally biased region" description="Polar residues" evidence="1">
    <location>
        <begin position="291"/>
        <end position="300"/>
    </location>
</feature>
<feature type="region of interest" description="Disordered" evidence="1">
    <location>
        <begin position="279"/>
        <end position="300"/>
    </location>
</feature>
<reference evidence="4" key="3">
    <citation type="submission" date="2014-09" db="EMBL/GenBank/DDBJ databases">
        <authorList>
            <person name="Magalhaes I.L.F."/>
            <person name="Oliveira U."/>
            <person name="Santos F.R."/>
            <person name="Vidigal T.H.D.A."/>
            <person name="Brescovit A.D."/>
            <person name="Santos A.J."/>
        </authorList>
    </citation>
    <scope>NUCLEOTIDE SEQUENCE</scope>
</reference>
<sequence length="300" mass="32549">MRVLWFLVILGFGKAQFYPPVDFSNGCTVPADNYGQQQQPILLPPMMCHLVMRESARALGLLEPFVPMQTNNQLHLTQRAMHPGVMSDMCNPPITVGRAIECRRSEPQQQQPQQPPPMHTGRAVECPQAHHQTGRGLECPPSPPPTPLASMRAVDCAPFDCYQPPPQTPVGRGLDCSLVPIPAARFVGCAPNLLQEAEPVVQPTLPPCPAVCNSLCTGCQPTQHGARLAEEAQIDLNPAGRGLAGSQYSYNIIPVKLKSKTSGADDQITNHLLLLQLKPDSQKEEPAADSAQRTNAVRSL</sequence>
<evidence type="ECO:0000256" key="1">
    <source>
        <dbReference type="SAM" id="MobiDB-lite"/>
    </source>
</evidence>
<dbReference type="EMBL" id="GBHO01020127">
    <property type="protein sequence ID" value="JAG23477.1"/>
    <property type="molecule type" value="Transcribed_RNA"/>
</dbReference>
<accession>A0A0A9XRV4</accession>
<proteinExistence type="predicted"/>
<gene>
    <name evidence="3" type="primary">Rere</name>
    <name evidence="3" type="ORF">CM83_36122</name>
</gene>
<dbReference type="EMBL" id="GBRD01006226">
    <property type="protein sequence ID" value="JAG59595.1"/>
    <property type="molecule type" value="Transcribed_RNA"/>
</dbReference>
<dbReference type="EMBL" id="GBRD01006227">
    <property type="protein sequence ID" value="JAG59594.1"/>
    <property type="molecule type" value="Transcribed_RNA"/>
</dbReference>
<keyword evidence="2" id="KW-0732">Signal</keyword>
<organism evidence="3">
    <name type="scientific">Lygus hesperus</name>
    <name type="common">Western plant bug</name>
    <dbReference type="NCBI Taxonomy" id="30085"/>
    <lineage>
        <taxon>Eukaryota</taxon>
        <taxon>Metazoa</taxon>
        <taxon>Ecdysozoa</taxon>
        <taxon>Arthropoda</taxon>
        <taxon>Hexapoda</taxon>
        <taxon>Insecta</taxon>
        <taxon>Pterygota</taxon>
        <taxon>Neoptera</taxon>
        <taxon>Paraneoptera</taxon>
        <taxon>Hemiptera</taxon>
        <taxon>Heteroptera</taxon>
        <taxon>Panheteroptera</taxon>
        <taxon>Cimicomorpha</taxon>
        <taxon>Miridae</taxon>
        <taxon>Mirini</taxon>
        <taxon>Lygus</taxon>
    </lineage>
</organism>
<evidence type="ECO:0000256" key="2">
    <source>
        <dbReference type="SAM" id="SignalP"/>
    </source>
</evidence>
<reference evidence="3" key="1">
    <citation type="journal article" date="2014" name="PLoS ONE">
        <title>Transcriptome-Based Identification of ABC Transporters in the Western Tarnished Plant Bug Lygus hesperus.</title>
        <authorList>
            <person name="Hull J.J."/>
            <person name="Chaney K."/>
            <person name="Geib S.M."/>
            <person name="Fabrick J.A."/>
            <person name="Brent C.S."/>
            <person name="Walsh D."/>
            <person name="Lavine L.C."/>
        </authorList>
    </citation>
    <scope>NUCLEOTIDE SEQUENCE</scope>
</reference>
<reference evidence="3" key="2">
    <citation type="submission" date="2014-07" db="EMBL/GenBank/DDBJ databases">
        <authorList>
            <person name="Hull J."/>
        </authorList>
    </citation>
    <scope>NUCLEOTIDE SEQUENCE</scope>
</reference>
<evidence type="ECO:0000313" key="3">
    <source>
        <dbReference type="EMBL" id="JAG23477.1"/>
    </source>
</evidence>
<name>A0A0A9XRV4_LYGHE</name>
<evidence type="ECO:0000313" key="4">
    <source>
        <dbReference type="EMBL" id="JAG59594.1"/>
    </source>
</evidence>
<feature type="signal peptide" evidence="2">
    <location>
        <begin position="1"/>
        <end position="15"/>
    </location>
</feature>
<protein>
    <submittedName>
        <fullName evidence="3">Arginine-glutamic acid dipeptide repeats protein</fullName>
    </submittedName>
</protein>